<reference evidence="2" key="1">
    <citation type="submission" date="2022-10" db="EMBL/GenBank/DDBJ databases">
        <title>Tapping the CABI collections for fungal endophytes: first genome assemblies for Collariella, Neodidymelliopsis, Ascochyta clinopodiicola, Didymella pomorum, Didymosphaeria variabile, Neocosmospora piperis and Neocucurbitaria cava.</title>
        <authorList>
            <person name="Hill R."/>
        </authorList>
    </citation>
    <scope>NUCLEOTIDE SEQUENCE</scope>
    <source>
        <strain evidence="2">IMI 355082</strain>
    </source>
</reference>
<dbReference type="SUPFAM" id="SSF55961">
    <property type="entry name" value="Bet v1-like"/>
    <property type="match status" value="1"/>
</dbReference>
<dbReference type="Proteomes" id="UP001140453">
    <property type="component" value="Unassembled WGS sequence"/>
</dbReference>
<organism evidence="2 3">
    <name type="scientific">Gnomoniopsis smithogilvyi</name>
    <dbReference type="NCBI Taxonomy" id="1191159"/>
    <lineage>
        <taxon>Eukaryota</taxon>
        <taxon>Fungi</taxon>
        <taxon>Dikarya</taxon>
        <taxon>Ascomycota</taxon>
        <taxon>Pezizomycotina</taxon>
        <taxon>Sordariomycetes</taxon>
        <taxon>Sordariomycetidae</taxon>
        <taxon>Diaporthales</taxon>
        <taxon>Gnomoniaceae</taxon>
        <taxon>Gnomoniopsis</taxon>
    </lineage>
</organism>
<dbReference type="EMBL" id="JAPEVB010000006">
    <property type="protein sequence ID" value="KAJ4386475.1"/>
    <property type="molecule type" value="Genomic_DNA"/>
</dbReference>
<feature type="region of interest" description="Disordered" evidence="1">
    <location>
        <begin position="74"/>
        <end position="95"/>
    </location>
</feature>
<proteinExistence type="predicted"/>
<evidence type="ECO:0000256" key="1">
    <source>
        <dbReference type="SAM" id="MobiDB-lite"/>
    </source>
</evidence>
<dbReference type="AlphaFoldDB" id="A0A9W8YJI9"/>
<evidence type="ECO:0008006" key="4">
    <source>
        <dbReference type="Google" id="ProtNLM"/>
    </source>
</evidence>
<name>A0A9W8YJI9_9PEZI</name>
<keyword evidence="3" id="KW-1185">Reference proteome</keyword>
<protein>
    <recommendedName>
        <fullName evidence="4">Coenzyme Q-binding protein COQ10 START domain-containing protein</fullName>
    </recommendedName>
</protein>
<comment type="caution">
    <text evidence="2">The sequence shown here is derived from an EMBL/GenBank/DDBJ whole genome shotgun (WGS) entry which is preliminary data.</text>
</comment>
<sequence length="237" mass="25554">MTDQSITTSNPPVPRQTPGAITLQAIPTPTHGAGGSFSVISALHIAASPDVAFTTLLEHSTWPDWNRFVRRVTVSSSPPPSEPSPDASALETAVTKDDGQRYIKKGTLMTFQVHLDPDNEKSYTKQAMEVTLLEPFDAHETKRGWRVAWKGTSIPSMLLRTERVQEFVDDGHGGTEYTCWETMYGPLAPVVRMTTGKSLEKGFEAWGVDLKARAEKAAQESGGAAAVAAGGVLGTSR</sequence>
<gene>
    <name evidence="2" type="ORF">N0V93_009372</name>
</gene>
<evidence type="ECO:0000313" key="2">
    <source>
        <dbReference type="EMBL" id="KAJ4386475.1"/>
    </source>
</evidence>
<dbReference type="OrthoDB" id="509124at2759"/>
<accession>A0A9W8YJI9</accession>
<evidence type="ECO:0000313" key="3">
    <source>
        <dbReference type="Proteomes" id="UP001140453"/>
    </source>
</evidence>
<dbReference type="CDD" id="cd07822">
    <property type="entry name" value="SRPBCC_4"/>
    <property type="match status" value="1"/>
</dbReference>
<dbReference type="Gene3D" id="3.30.530.20">
    <property type="match status" value="1"/>
</dbReference>
<dbReference type="InterPro" id="IPR023393">
    <property type="entry name" value="START-like_dom_sf"/>
</dbReference>